<dbReference type="EMBL" id="JXXK01000003">
    <property type="protein sequence ID" value="KJF40926.1"/>
    <property type="molecule type" value="Genomic_DNA"/>
</dbReference>
<evidence type="ECO:0000256" key="9">
    <source>
        <dbReference type="ARBA" id="ARBA00031501"/>
    </source>
</evidence>
<name>A0A0D8J316_9FIRM</name>
<evidence type="ECO:0000256" key="3">
    <source>
        <dbReference type="ARBA" id="ARBA00012560"/>
    </source>
</evidence>
<dbReference type="InterPro" id="IPR003385">
    <property type="entry name" value="Glyco_hydro_77"/>
</dbReference>
<evidence type="ECO:0000256" key="7">
    <source>
        <dbReference type="ARBA" id="ARBA00023277"/>
    </source>
</evidence>
<reference evidence="11" key="1">
    <citation type="submission" date="2015-02" db="EMBL/GenBank/DDBJ databases">
        <title>A novel member of the family Ruminococcaceae isolated from human feces.</title>
        <authorList>
            <person name="Shkoporov A.N."/>
            <person name="Chaplin A.V."/>
            <person name="Motuzova O.V."/>
            <person name="Kafarskaia L.I."/>
            <person name="Khokhlova E.V."/>
            <person name="Efimov B.A."/>
        </authorList>
    </citation>
    <scope>NUCLEOTIDE SEQUENCE [LARGE SCALE GENOMIC DNA]</scope>
    <source>
        <strain evidence="11">585-1</strain>
    </source>
</reference>
<comment type="similarity">
    <text evidence="2 10">Belongs to the disproportionating enzyme family.</text>
</comment>
<evidence type="ECO:0000313" key="12">
    <source>
        <dbReference type="Proteomes" id="UP000032483"/>
    </source>
</evidence>
<evidence type="ECO:0000256" key="4">
    <source>
        <dbReference type="ARBA" id="ARBA00020295"/>
    </source>
</evidence>
<accession>A0A0D8J316</accession>
<dbReference type="Proteomes" id="UP000032483">
    <property type="component" value="Unassembled WGS sequence"/>
</dbReference>
<evidence type="ECO:0000313" key="11">
    <source>
        <dbReference type="EMBL" id="KJF40926.1"/>
    </source>
</evidence>
<evidence type="ECO:0000256" key="10">
    <source>
        <dbReference type="RuleBase" id="RU361207"/>
    </source>
</evidence>
<proteinExistence type="inferred from homology"/>
<comment type="catalytic activity">
    <reaction evidence="1 10">
        <text>Transfers a segment of a (1-&gt;4)-alpha-D-glucan to a new position in an acceptor, which may be glucose or a (1-&gt;4)-alpha-D-glucan.</text>
        <dbReference type="EC" id="2.4.1.25"/>
    </reaction>
</comment>
<keyword evidence="5 10" id="KW-0328">Glycosyltransferase</keyword>
<dbReference type="AlphaFoldDB" id="A0A0D8J316"/>
<dbReference type="Pfam" id="PF02446">
    <property type="entry name" value="Glyco_hydro_77"/>
    <property type="match status" value="1"/>
</dbReference>
<dbReference type="PATRIC" id="fig|1550024.3.peg.817"/>
<keyword evidence="6 10" id="KW-0808">Transferase</keyword>
<evidence type="ECO:0000256" key="8">
    <source>
        <dbReference type="ARBA" id="ARBA00031423"/>
    </source>
</evidence>
<dbReference type="EC" id="2.4.1.25" evidence="3 10"/>
<evidence type="ECO:0000256" key="2">
    <source>
        <dbReference type="ARBA" id="ARBA00005684"/>
    </source>
</evidence>
<dbReference type="GO" id="GO:0004134">
    <property type="term" value="F:4-alpha-glucanotransferase activity"/>
    <property type="evidence" value="ECO:0007669"/>
    <property type="project" value="UniProtKB-EC"/>
</dbReference>
<keyword evidence="7 10" id="KW-0119">Carbohydrate metabolism</keyword>
<gene>
    <name evidence="11" type="ORF">TQ39_03650</name>
</gene>
<dbReference type="RefSeq" id="WP_050004600.1">
    <property type="nucleotide sequence ID" value="NZ_DAWBJP010000005.1"/>
</dbReference>
<dbReference type="PANTHER" id="PTHR32438">
    <property type="entry name" value="4-ALPHA-GLUCANOTRANSFERASE DPE1, CHLOROPLASTIC/AMYLOPLASTIC"/>
    <property type="match status" value="1"/>
</dbReference>
<dbReference type="InterPro" id="IPR017853">
    <property type="entry name" value="GH"/>
</dbReference>
<organism evidence="11 12">
    <name type="scientific">Ruthenibacterium lactatiformans</name>
    <dbReference type="NCBI Taxonomy" id="1550024"/>
    <lineage>
        <taxon>Bacteria</taxon>
        <taxon>Bacillati</taxon>
        <taxon>Bacillota</taxon>
        <taxon>Clostridia</taxon>
        <taxon>Eubacteriales</taxon>
        <taxon>Oscillospiraceae</taxon>
        <taxon>Ruthenibacterium</taxon>
    </lineage>
</organism>
<evidence type="ECO:0000256" key="1">
    <source>
        <dbReference type="ARBA" id="ARBA00000439"/>
    </source>
</evidence>
<dbReference type="NCBIfam" id="NF011080">
    <property type="entry name" value="PRK14508.1-3"/>
    <property type="match status" value="1"/>
</dbReference>
<evidence type="ECO:0000256" key="6">
    <source>
        <dbReference type="ARBA" id="ARBA00022679"/>
    </source>
</evidence>
<dbReference type="PANTHER" id="PTHR32438:SF5">
    <property type="entry name" value="4-ALPHA-GLUCANOTRANSFERASE DPE1, CHLOROPLASTIC_AMYLOPLASTIC"/>
    <property type="match status" value="1"/>
</dbReference>
<protein>
    <recommendedName>
        <fullName evidence="4 10">4-alpha-glucanotransferase</fullName>
        <ecNumber evidence="3 10">2.4.1.25</ecNumber>
    </recommendedName>
    <alternativeName>
        <fullName evidence="8 10">Amylomaltase</fullName>
    </alternativeName>
    <alternativeName>
        <fullName evidence="9 10">Disproportionating enzyme</fullName>
    </alternativeName>
</protein>
<evidence type="ECO:0000256" key="5">
    <source>
        <dbReference type="ARBA" id="ARBA00022676"/>
    </source>
</evidence>
<dbReference type="Gene3D" id="3.20.20.80">
    <property type="entry name" value="Glycosidases"/>
    <property type="match status" value="1"/>
</dbReference>
<dbReference type="NCBIfam" id="TIGR00217">
    <property type="entry name" value="malQ"/>
    <property type="match status" value="1"/>
</dbReference>
<sequence>MRTSGILMPVSSLPSPYGIGSLGAEAYRFVDFLAAAGQRYWQILPIGPTGYGDSPYQSFSAFAANPYFIDLDALEQRGLLTHDEIARFDFGPEAPEGIDYGALFRTRFAVLELAVRRFDAGEDAFRDFCAANAFWLDDYALFMALKAENGMRAFSLWPKDVRARRPAALAAARARLAGQVRFWQVVQYLFYEQWAALKAYANAKGVEFIGDIPIYVSPDSSDLWADPSLFQVDADGALTEVAGCPPDAFAADGQLWGNPLYNWDVHLKTGCAWWIRRLRHASAVYDVVRIDHFRGFESYYAIPARDKTAVNGVWRKGPGTAFIDVIRRKLPDVRIIAEDLGYLTDDVKALLRASGFPGMKVLQFAFDSREESDYLPHNYTQNSVVYTGTHDNTTTADWELSAPAGDVAFARRYLDVDGGADFTRRFIRAALASVSVTAVIPMPDWLGLGAEARINTPSTLGGNWLWRMDPAALTDALAADILALTKLYGRC</sequence>
<dbReference type="GeneID" id="42855729"/>
<comment type="caution">
    <text evidence="11">The sequence shown here is derived from an EMBL/GenBank/DDBJ whole genome shotgun (WGS) entry which is preliminary data.</text>
</comment>
<keyword evidence="12" id="KW-1185">Reference proteome</keyword>
<dbReference type="GO" id="GO:0005975">
    <property type="term" value="P:carbohydrate metabolic process"/>
    <property type="evidence" value="ECO:0007669"/>
    <property type="project" value="InterPro"/>
</dbReference>
<dbReference type="SUPFAM" id="SSF51445">
    <property type="entry name" value="(Trans)glycosidases"/>
    <property type="match status" value="1"/>
</dbReference>